<dbReference type="Pfam" id="PF13559">
    <property type="entry name" value="DUF4129"/>
    <property type="match status" value="1"/>
</dbReference>
<keyword evidence="2" id="KW-0812">Transmembrane</keyword>
<dbReference type="InterPro" id="IPR052901">
    <property type="entry name" value="Bact_TGase-like"/>
</dbReference>
<keyword evidence="2" id="KW-0472">Membrane</keyword>
<keyword evidence="2" id="KW-1133">Transmembrane helix</keyword>
<protein>
    <submittedName>
        <fullName evidence="4">Protein-glutamine gamma-glutamyltransferase</fullName>
        <ecNumber evidence="4">2.3.2.13</ecNumber>
    </submittedName>
</protein>
<feature type="compositionally biased region" description="Polar residues" evidence="1">
    <location>
        <begin position="13"/>
        <end position="22"/>
    </location>
</feature>
<dbReference type="Pfam" id="PF01841">
    <property type="entry name" value="Transglut_core"/>
    <property type="match status" value="1"/>
</dbReference>
<feature type="transmembrane region" description="Helical" evidence="2">
    <location>
        <begin position="208"/>
        <end position="228"/>
    </location>
</feature>
<dbReference type="Pfam" id="PF11992">
    <property type="entry name" value="TgpA_N"/>
    <property type="match status" value="1"/>
</dbReference>
<evidence type="ECO:0000259" key="3">
    <source>
        <dbReference type="SMART" id="SM00460"/>
    </source>
</evidence>
<evidence type="ECO:0000313" key="5">
    <source>
        <dbReference type="Proteomes" id="UP000315471"/>
    </source>
</evidence>
<feature type="transmembrane region" description="Helical" evidence="2">
    <location>
        <begin position="70"/>
        <end position="87"/>
    </location>
</feature>
<feature type="domain" description="Transglutaminase-like" evidence="3">
    <location>
        <begin position="570"/>
        <end position="655"/>
    </location>
</feature>
<feature type="region of interest" description="Disordered" evidence="1">
    <location>
        <begin position="1"/>
        <end position="22"/>
    </location>
</feature>
<feature type="transmembrane region" description="Helical" evidence="2">
    <location>
        <begin position="122"/>
        <end position="141"/>
    </location>
</feature>
<dbReference type="Gene3D" id="3.10.620.30">
    <property type="match status" value="1"/>
</dbReference>
<evidence type="ECO:0000313" key="4">
    <source>
        <dbReference type="EMBL" id="TWU42959.1"/>
    </source>
</evidence>
<dbReference type="PANTHER" id="PTHR42736:SF1">
    <property type="entry name" value="PROTEIN-GLUTAMINE GAMMA-GLUTAMYLTRANSFERASE"/>
    <property type="match status" value="1"/>
</dbReference>
<keyword evidence="4" id="KW-0012">Acyltransferase</keyword>
<dbReference type="SUPFAM" id="SSF54001">
    <property type="entry name" value="Cysteine proteinases"/>
    <property type="match status" value="1"/>
</dbReference>
<evidence type="ECO:0000256" key="1">
    <source>
        <dbReference type="SAM" id="MobiDB-lite"/>
    </source>
</evidence>
<keyword evidence="4" id="KW-0808">Transferase</keyword>
<feature type="transmembrane region" description="Helical" evidence="2">
    <location>
        <begin position="93"/>
        <end position="110"/>
    </location>
</feature>
<dbReference type="Proteomes" id="UP000315471">
    <property type="component" value="Unassembled WGS sequence"/>
</dbReference>
<organism evidence="4 5">
    <name type="scientific">Novipirellula aureliae</name>
    <dbReference type="NCBI Taxonomy" id="2527966"/>
    <lineage>
        <taxon>Bacteria</taxon>
        <taxon>Pseudomonadati</taxon>
        <taxon>Planctomycetota</taxon>
        <taxon>Planctomycetia</taxon>
        <taxon>Pirellulales</taxon>
        <taxon>Pirellulaceae</taxon>
        <taxon>Novipirellula</taxon>
    </lineage>
</organism>
<dbReference type="InterPro" id="IPR002931">
    <property type="entry name" value="Transglutaminase-like"/>
</dbReference>
<dbReference type="InterPro" id="IPR038765">
    <property type="entry name" value="Papain-like_cys_pep_sf"/>
</dbReference>
<evidence type="ECO:0000256" key="2">
    <source>
        <dbReference type="SAM" id="Phobius"/>
    </source>
</evidence>
<comment type="caution">
    <text evidence="4">The sequence shown here is derived from an EMBL/GenBank/DDBJ whole genome shotgun (WGS) entry which is preliminary data.</text>
</comment>
<feature type="compositionally biased region" description="Basic and acidic residues" evidence="1">
    <location>
        <begin position="1"/>
        <end position="11"/>
    </location>
</feature>
<dbReference type="InterPro" id="IPR021878">
    <property type="entry name" value="TgpA_N"/>
</dbReference>
<dbReference type="GO" id="GO:0003810">
    <property type="term" value="F:protein-glutamine gamma-glutamyltransferase activity"/>
    <property type="evidence" value="ECO:0007669"/>
    <property type="project" value="UniProtKB-EC"/>
</dbReference>
<proteinExistence type="predicted"/>
<dbReference type="EC" id="2.3.2.13" evidence="4"/>
<gene>
    <name evidence="4" type="primary">tgpA_4</name>
    <name evidence="4" type="ORF">Q31b_19930</name>
</gene>
<dbReference type="RefSeq" id="WP_197171279.1">
    <property type="nucleotide sequence ID" value="NZ_SJPY01000003.1"/>
</dbReference>
<accession>A0A5C6E6Y4</accession>
<feature type="transmembrane region" description="Helical" evidence="2">
    <location>
        <begin position="161"/>
        <end position="177"/>
    </location>
</feature>
<sequence>MSNRFPTDRSKPKVQSSMGQQIESFRHGLQTRLAKLVDRKPQMAREPKSIEAKPKLDESKRSEELLVDKRVRLIFALLSLLGGLVLAGDGETHSFALIAIFFAVFGYLFVDWLEFFSLPPMLAYLAMIGSAFYCVSDFLYFNPDSRFGISLSLQHTASSHLVAVSQLLVLVQAILMLQSKTRRVCEQLCVFCLLELVVAAVFNNTISFGILLIPIGIFSAWGLTILSAAKAIETEEAPITIQMARMSVLLMLIPATLLIGGTFFYAIPRTTDAAQMDSRGNAIVGFSDVVRLEQFGQMLQSNDAALHIWLTNRITGEPYTANGGIYLRGRVLETYRSRVDIERPKSEWSSILAGPVNGSHRFPAEFNSARQSDYLFYDVVDAKVDCEASQSAALFAIAPYFEVEQGQPIFHQLDRWTLLRWHDDQNGFPPLKYVFGTNAFHQGYQTRFVARFAEDERLKLVYHPLDLEAYAEDFPLSEEEYFQLEQLHKRKQDEIIENYVQDLLVFDAKSMPTIKRIADSIVANIPEADRNPYSIAQQLESFFSSANRFQYSLNLNSTPQSGVDPIEQFVATDRTGHCQYYASALAMMLRSQGIPARLVVGYYTNDYNEMGSYYLARQSHAHAWVEALIDKQDIESVVYGQPISDQYWYRLDPTPGSSDISVAKTSAGDVFEFAKTLWKGYVVDVSPEKKASQGMESGEASISQIAESRNNLAWWFETTMANIRAGDLGGGAFANKQRFSWPAAILGVGMTLAVAVIGRFAITPRARRKKQNAALASRSRVKFYADATDCLAKVGIERGPAQTPGEFAEMAAARLRSFHPSAHRRDGSDDMQPIEGSLELLTDAFQQIRYGGGARDGLCDDSNQISLALKTLRNHVRKIGRRRTME</sequence>
<feature type="transmembrane region" description="Helical" evidence="2">
    <location>
        <begin position="248"/>
        <end position="267"/>
    </location>
</feature>
<reference evidence="4 5" key="1">
    <citation type="submission" date="2019-02" db="EMBL/GenBank/DDBJ databases">
        <title>Deep-cultivation of Planctomycetes and their phenomic and genomic characterization uncovers novel biology.</title>
        <authorList>
            <person name="Wiegand S."/>
            <person name="Jogler M."/>
            <person name="Boedeker C."/>
            <person name="Pinto D."/>
            <person name="Vollmers J."/>
            <person name="Rivas-Marin E."/>
            <person name="Kohn T."/>
            <person name="Peeters S.H."/>
            <person name="Heuer A."/>
            <person name="Rast P."/>
            <person name="Oberbeckmann S."/>
            <person name="Bunk B."/>
            <person name="Jeske O."/>
            <person name="Meyerdierks A."/>
            <person name="Storesund J.E."/>
            <person name="Kallscheuer N."/>
            <person name="Luecker S."/>
            <person name="Lage O.M."/>
            <person name="Pohl T."/>
            <person name="Merkel B.J."/>
            <person name="Hornburger P."/>
            <person name="Mueller R.-W."/>
            <person name="Bruemmer F."/>
            <person name="Labrenz M."/>
            <person name="Spormann A.M."/>
            <person name="Op Den Camp H."/>
            <person name="Overmann J."/>
            <person name="Amann R."/>
            <person name="Jetten M.S.M."/>
            <person name="Mascher T."/>
            <person name="Medema M.H."/>
            <person name="Devos D.P."/>
            <person name="Kaster A.-K."/>
            <person name="Ovreas L."/>
            <person name="Rohde M."/>
            <person name="Galperin M.Y."/>
            <person name="Jogler C."/>
        </authorList>
    </citation>
    <scope>NUCLEOTIDE SEQUENCE [LARGE SCALE GENOMIC DNA]</scope>
    <source>
        <strain evidence="4 5">Q31b</strain>
    </source>
</reference>
<name>A0A5C6E6Y4_9BACT</name>
<keyword evidence="5" id="KW-1185">Reference proteome</keyword>
<feature type="transmembrane region" description="Helical" evidence="2">
    <location>
        <begin position="741"/>
        <end position="762"/>
    </location>
</feature>
<dbReference type="SMART" id="SM00460">
    <property type="entry name" value="TGc"/>
    <property type="match status" value="1"/>
</dbReference>
<dbReference type="InterPro" id="IPR025403">
    <property type="entry name" value="TgpA-like_C"/>
</dbReference>
<feature type="transmembrane region" description="Helical" evidence="2">
    <location>
        <begin position="184"/>
        <end position="202"/>
    </location>
</feature>
<dbReference type="PANTHER" id="PTHR42736">
    <property type="entry name" value="PROTEIN-GLUTAMINE GAMMA-GLUTAMYLTRANSFERASE"/>
    <property type="match status" value="1"/>
</dbReference>
<dbReference type="AlphaFoldDB" id="A0A5C6E6Y4"/>
<dbReference type="EMBL" id="SJPY01000003">
    <property type="protein sequence ID" value="TWU42959.1"/>
    <property type="molecule type" value="Genomic_DNA"/>
</dbReference>